<protein>
    <submittedName>
        <fullName evidence="1">Uncharacterized protein</fullName>
    </submittedName>
</protein>
<organism evidence="1 2">
    <name type="scientific">Populus alba x Populus x berolinensis</name>
    <dbReference type="NCBI Taxonomy" id="444605"/>
    <lineage>
        <taxon>Eukaryota</taxon>
        <taxon>Viridiplantae</taxon>
        <taxon>Streptophyta</taxon>
        <taxon>Embryophyta</taxon>
        <taxon>Tracheophyta</taxon>
        <taxon>Spermatophyta</taxon>
        <taxon>Magnoliopsida</taxon>
        <taxon>eudicotyledons</taxon>
        <taxon>Gunneridae</taxon>
        <taxon>Pentapetalae</taxon>
        <taxon>rosids</taxon>
        <taxon>fabids</taxon>
        <taxon>Malpighiales</taxon>
        <taxon>Salicaceae</taxon>
        <taxon>Saliceae</taxon>
        <taxon>Populus</taxon>
    </lineage>
</organism>
<name>A0AAD6LBH5_9ROSI</name>
<proteinExistence type="predicted"/>
<dbReference type="EMBL" id="JAQIZT010000018">
    <property type="protein sequence ID" value="KAJ6957637.1"/>
    <property type="molecule type" value="Genomic_DNA"/>
</dbReference>
<reference evidence="1 2" key="1">
    <citation type="journal article" date="2023" name="Mol. Ecol. Resour.">
        <title>Chromosome-level genome assembly of a triploid poplar Populus alba 'Berolinensis'.</title>
        <authorList>
            <person name="Chen S."/>
            <person name="Yu Y."/>
            <person name="Wang X."/>
            <person name="Wang S."/>
            <person name="Zhang T."/>
            <person name="Zhou Y."/>
            <person name="He R."/>
            <person name="Meng N."/>
            <person name="Wang Y."/>
            <person name="Liu W."/>
            <person name="Liu Z."/>
            <person name="Liu J."/>
            <person name="Guo Q."/>
            <person name="Huang H."/>
            <person name="Sederoff R.R."/>
            <person name="Wang G."/>
            <person name="Qu G."/>
            <person name="Chen S."/>
        </authorList>
    </citation>
    <scope>NUCLEOTIDE SEQUENCE [LARGE SCALE GENOMIC DNA]</scope>
    <source>
        <strain evidence="1">SC-2020</strain>
    </source>
</reference>
<comment type="caution">
    <text evidence="1">The sequence shown here is derived from an EMBL/GenBank/DDBJ whole genome shotgun (WGS) entry which is preliminary data.</text>
</comment>
<keyword evidence="2" id="KW-1185">Reference proteome</keyword>
<gene>
    <name evidence="1" type="ORF">NC653_039566</name>
</gene>
<sequence>MSGTREQVARAPVAWAHKVIMGGERHAIEKGQIVSGGGGPLSSSISLCVSVVLSETRAARQLSLQHQKHQRGSDIT</sequence>
<evidence type="ECO:0000313" key="2">
    <source>
        <dbReference type="Proteomes" id="UP001164929"/>
    </source>
</evidence>
<dbReference type="Proteomes" id="UP001164929">
    <property type="component" value="Chromosome 18"/>
</dbReference>
<evidence type="ECO:0000313" key="1">
    <source>
        <dbReference type="EMBL" id="KAJ6957637.1"/>
    </source>
</evidence>
<dbReference type="AlphaFoldDB" id="A0AAD6LBH5"/>
<accession>A0AAD6LBH5</accession>